<accession>A0ACA9Y6X1</accession>
<dbReference type="EMBL" id="CALSDN010000004">
    <property type="protein sequence ID" value="CAH6720626.1"/>
    <property type="molecule type" value="Genomic_DNA"/>
</dbReference>
<organism evidence="1 2">
    <name type="scientific">[Candida] jaroonii</name>
    <dbReference type="NCBI Taxonomy" id="467808"/>
    <lineage>
        <taxon>Eukaryota</taxon>
        <taxon>Fungi</taxon>
        <taxon>Dikarya</taxon>
        <taxon>Ascomycota</taxon>
        <taxon>Saccharomycotina</taxon>
        <taxon>Pichiomycetes</taxon>
        <taxon>Debaryomycetaceae</taxon>
        <taxon>Yamadazyma</taxon>
    </lineage>
</organism>
<proteinExistence type="predicted"/>
<gene>
    <name evidence="1" type="ORF">CLIB1444_04S04324</name>
</gene>
<reference evidence="1" key="1">
    <citation type="submission" date="2022-06" db="EMBL/GenBank/DDBJ databases">
        <authorList>
            <person name="Legras J.-L."/>
            <person name="Devillers H."/>
            <person name="Grondin C."/>
        </authorList>
    </citation>
    <scope>NUCLEOTIDE SEQUENCE</scope>
    <source>
        <strain evidence="1">CLIB 1444</strain>
    </source>
</reference>
<name>A0ACA9Y6X1_9ASCO</name>
<sequence length="415" mass="47440">MIPSPYMNDDVHSFAYDTARVRWPKILVQCIDDLSLLPPGSDVQWFTGKFKELLSAIDEDKEVQPFTDDEIKLNPSLKAYNDQLTKGMTWKTGPWLYLECYLYQHINNFFISKSIDIDIFQNLKQSTLISSKLGIIELCKKINEFDFGSIKDEDKLIFFKEFIDISLWGNSTDLSLLAGNVTLEDIKSIQGAETRKANEKNILVNGTNDIFDHLSKAESPVVDIVLDNSGFEVFSDIVLAIYLVETKLAEKVTFHCKKIPWFVSDTLEKDFDELFKELIAFDNQDTAKFVDTVKSYIKQKKFIVTSDDYWTSCSPYWTLPENSIYDQLKDSTLVIFKGDLNYRKLTGDVQWDKTTPFETALQHLKGKINVVSLRTCKADVTVGLPQGVDEKLKAEHGEFWSSSGKYAVISFTAKD</sequence>
<evidence type="ECO:0000313" key="2">
    <source>
        <dbReference type="Proteomes" id="UP001152531"/>
    </source>
</evidence>
<keyword evidence="2" id="KW-1185">Reference proteome</keyword>
<comment type="caution">
    <text evidence="1">The sequence shown here is derived from an EMBL/GenBank/DDBJ whole genome shotgun (WGS) entry which is preliminary data.</text>
</comment>
<dbReference type="Proteomes" id="UP001152531">
    <property type="component" value="Unassembled WGS sequence"/>
</dbReference>
<protein>
    <submittedName>
        <fullName evidence="1">Damage-control phosphatase</fullName>
    </submittedName>
</protein>
<evidence type="ECO:0000313" key="1">
    <source>
        <dbReference type="EMBL" id="CAH6720626.1"/>
    </source>
</evidence>